<protein>
    <submittedName>
        <fullName evidence="10">CAMK/CAMK1 protein kinase</fullName>
    </submittedName>
</protein>
<reference evidence="11" key="2">
    <citation type="submission" date="2009-11" db="EMBL/GenBank/DDBJ databases">
        <title>The Genome Sequence of Allomyces macrogynus strain ATCC 38327.</title>
        <authorList>
            <consortium name="The Broad Institute Genome Sequencing Platform"/>
            <person name="Russ C."/>
            <person name="Cuomo C."/>
            <person name="Shea T."/>
            <person name="Young S.K."/>
            <person name="Zeng Q."/>
            <person name="Koehrsen M."/>
            <person name="Haas B."/>
            <person name="Borodovsky M."/>
            <person name="Guigo R."/>
            <person name="Alvarado L."/>
            <person name="Berlin A."/>
            <person name="Borenstein D."/>
            <person name="Chen Z."/>
            <person name="Engels R."/>
            <person name="Freedman E."/>
            <person name="Gellesch M."/>
            <person name="Goldberg J."/>
            <person name="Griggs A."/>
            <person name="Gujja S."/>
            <person name="Heiman D."/>
            <person name="Hepburn T."/>
            <person name="Howarth C."/>
            <person name="Jen D."/>
            <person name="Larson L."/>
            <person name="Lewis B."/>
            <person name="Mehta T."/>
            <person name="Park D."/>
            <person name="Pearson M."/>
            <person name="Roberts A."/>
            <person name="Saif S."/>
            <person name="Shenoy N."/>
            <person name="Sisk P."/>
            <person name="Stolte C."/>
            <person name="Sykes S."/>
            <person name="Walk T."/>
            <person name="White J."/>
            <person name="Yandava C."/>
            <person name="Burger G."/>
            <person name="Gray M.W."/>
            <person name="Holland P.W.H."/>
            <person name="King N."/>
            <person name="Lang F.B.F."/>
            <person name="Roger A.J."/>
            <person name="Ruiz-Trillo I."/>
            <person name="Lander E."/>
            <person name="Nusbaum C."/>
        </authorList>
    </citation>
    <scope>NUCLEOTIDE SEQUENCE [LARGE SCALE GENOMIC DNA]</scope>
    <source>
        <strain evidence="11">ATCC 38327</strain>
    </source>
</reference>
<comment type="similarity">
    <text evidence="7">Belongs to the protein kinase superfamily.</text>
</comment>
<keyword evidence="2" id="KW-0808">Transferase</keyword>
<dbReference type="PROSITE" id="PS00107">
    <property type="entry name" value="PROTEIN_KINASE_ATP"/>
    <property type="match status" value="1"/>
</dbReference>
<dbReference type="InterPro" id="IPR008271">
    <property type="entry name" value="Ser/Thr_kinase_AS"/>
</dbReference>
<evidence type="ECO:0000259" key="9">
    <source>
        <dbReference type="PROSITE" id="PS50011"/>
    </source>
</evidence>
<keyword evidence="3 6" id="KW-0547">Nucleotide-binding</keyword>
<evidence type="ECO:0000256" key="2">
    <source>
        <dbReference type="ARBA" id="ARBA00022679"/>
    </source>
</evidence>
<dbReference type="STRING" id="578462.A0A0L0SK34"/>
<dbReference type="VEuPathDB" id="FungiDB:AMAG_07967"/>
<dbReference type="GO" id="GO:0005524">
    <property type="term" value="F:ATP binding"/>
    <property type="evidence" value="ECO:0007669"/>
    <property type="project" value="UniProtKB-UniRule"/>
</dbReference>
<evidence type="ECO:0000256" key="4">
    <source>
        <dbReference type="ARBA" id="ARBA00022777"/>
    </source>
</evidence>
<gene>
    <name evidence="10" type="ORF">AMAG_07967</name>
</gene>
<sequence>MPNNASLANPSLAPAVESSANGSKAPSIKSNVSGHSRHSAQPPRQLSDLYERGRKLGSGMFADVYEVTDKITGEKYALKTMRKHKLKGREKVVRREIQVLTALAAHPNVVGLISEDAFFETPNSYHLVMQLCTGGELFDSIVERGFYSERDAVLVIKQVLDALVFCHAHGVVHRDLKPENLLLKDKSPNARVMVADFGLSRLADYDDQMFLTACGTPAYCAPEVILKRGHNKPADMWSLGCLTYVLLCGYIPFYAETQQGVFEEIIHARYEFDPEYWSEVSDLAKDFIRKLLVVDPAQRMTAEQALHHSWIIEGTTPAVPPQLADLGEPDQVAAPYPSTLPSVNLVPTLKRGAQSRNGRFKNAVSKVVVLQRLQQQQQLPPTGSQSSPTLGSPRMPSATSAASTDGDSAFALFSSATAALQANTANAGWVFRRGADGAAGGAHACRLPVRTRARAEAFTSVKM</sequence>
<dbReference type="OrthoDB" id="40902at2759"/>
<dbReference type="FunFam" id="1.10.510.10:FF:000026">
    <property type="entry name" value="Calcium/calmodulin-dependent protein kinase type 1"/>
    <property type="match status" value="1"/>
</dbReference>
<dbReference type="PANTHER" id="PTHR24347">
    <property type="entry name" value="SERINE/THREONINE-PROTEIN KINASE"/>
    <property type="match status" value="1"/>
</dbReference>
<reference evidence="10 11" key="1">
    <citation type="submission" date="2009-11" db="EMBL/GenBank/DDBJ databases">
        <title>Annotation of Allomyces macrogynus ATCC 38327.</title>
        <authorList>
            <consortium name="The Broad Institute Genome Sequencing Platform"/>
            <person name="Russ C."/>
            <person name="Cuomo C."/>
            <person name="Burger G."/>
            <person name="Gray M.W."/>
            <person name="Holland P.W.H."/>
            <person name="King N."/>
            <person name="Lang F.B.F."/>
            <person name="Roger A.J."/>
            <person name="Ruiz-Trillo I."/>
            <person name="Young S.K."/>
            <person name="Zeng Q."/>
            <person name="Gargeya S."/>
            <person name="Fitzgerald M."/>
            <person name="Haas B."/>
            <person name="Abouelleil A."/>
            <person name="Alvarado L."/>
            <person name="Arachchi H.M."/>
            <person name="Berlin A."/>
            <person name="Chapman S.B."/>
            <person name="Gearin G."/>
            <person name="Goldberg J."/>
            <person name="Griggs A."/>
            <person name="Gujja S."/>
            <person name="Hansen M."/>
            <person name="Heiman D."/>
            <person name="Howarth C."/>
            <person name="Larimer J."/>
            <person name="Lui A."/>
            <person name="MacDonald P.J.P."/>
            <person name="McCowen C."/>
            <person name="Montmayeur A."/>
            <person name="Murphy C."/>
            <person name="Neiman D."/>
            <person name="Pearson M."/>
            <person name="Priest M."/>
            <person name="Roberts A."/>
            <person name="Saif S."/>
            <person name="Shea T."/>
            <person name="Sisk P."/>
            <person name="Stolte C."/>
            <person name="Sykes S."/>
            <person name="Wortman J."/>
            <person name="Nusbaum C."/>
            <person name="Birren B."/>
        </authorList>
    </citation>
    <scope>NUCLEOTIDE SEQUENCE [LARGE SCALE GENOMIC DNA]</scope>
    <source>
        <strain evidence="10 11">ATCC 38327</strain>
    </source>
</reference>
<keyword evidence="1 7" id="KW-0723">Serine/threonine-protein kinase</keyword>
<feature type="binding site" evidence="6">
    <location>
        <position position="79"/>
    </location>
    <ligand>
        <name>ATP</name>
        <dbReference type="ChEBI" id="CHEBI:30616"/>
    </ligand>
</feature>
<feature type="region of interest" description="Disordered" evidence="8">
    <location>
        <begin position="374"/>
        <end position="404"/>
    </location>
</feature>
<feature type="region of interest" description="Disordered" evidence="8">
    <location>
        <begin position="1"/>
        <end position="46"/>
    </location>
</feature>
<dbReference type="Proteomes" id="UP000054350">
    <property type="component" value="Unassembled WGS sequence"/>
</dbReference>
<dbReference type="eggNOG" id="KOG0032">
    <property type="taxonomic scope" value="Eukaryota"/>
</dbReference>
<dbReference type="InterPro" id="IPR000719">
    <property type="entry name" value="Prot_kinase_dom"/>
</dbReference>
<proteinExistence type="inferred from homology"/>
<dbReference type="Pfam" id="PF00069">
    <property type="entry name" value="Pkinase"/>
    <property type="match status" value="1"/>
</dbReference>
<keyword evidence="5 6" id="KW-0067">ATP-binding</keyword>
<evidence type="ECO:0000256" key="3">
    <source>
        <dbReference type="ARBA" id="ARBA00022741"/>
    </source>
</evidence>
<evidence type="ECO:0000256" key="6">
    <source>
        <dbReference type="PROSITE-ProRule" id="PRU10141"/>
    </source>
</evidence>
<dbReference type="Gene3D" id="1.10.510.10">
    <property type="entry name" value="Transferase(Phosphotransferase) domain 1"/>
    <property type="match status" value="1"/>
</dbReference>
<feature type="domain" description="Protein kinase" evidence="9">
    <location>
        <begin position="50"/>
        <end position="311"/>
    </location>
</feature>
<evidence type="ECO:0000313" key="10">
    <source>
        <dbReference type="EMBL" id="KNE62784.1"/>
    </source>
</evidence>
<organism evidence="10 11">
    <name type="scientific">Allomyces macrogynus (strain ATCC 38327)</name>
    <name type="common">Allomyces javanicus var. macrogynus</name>
    <dbReference type="NCBI Taxonomy" id="578462"/>
    <lineage>
        <taxon>Eukaryota</taxon>
        <taxon>Fungi</taxon>
        <taxon>Fungi incertae sedis</taxon>
        <taxon>Blastocladiomycota</taxon>
        <taxon>Blastocladiomycetes</taxon>
        <taxon>Blastocladiales</taxon>
        <taxon>Blastocladiaceae</taxon>
        <taxon>Allomyces</taxon>
    </lineage>
</organism>
<name>A0A0L0SK34_ALLM3</name>
<dbReference type="InterPro" id="IPR011009">
    <property type="entry name" value="Kinase-like_dom_sf"/>
</dbReference>
<dbReference type="OMA" id="HEDVANP"/>
<accession>A0A0L0SK34</accession>
<keyword evidence="11" id="KW-1185">Reference proteome</keyword>
<dbReference type="CDD" id="cd05117">
    <property type="entry name" value="STKc_CAMK"/>
    <property type="match status" value="1"/>
</dbReference>
<dbReference type="SUPFAM" id="SSF56112">
    <property type="entry name" value="Protein kinase-like (PK-like)"/>
    <property type="match status" value="1"/>
</dbReference>
<evidence type="ECO:0000313" key="11">
    <source>
        <dbReference type="Proteomes" id="UP000054350"/>
    </source>
</evidence>
<dbReference type="InterPro" id="IPR017441">
    <property type="entry name" value="Protein_kinase_ATP_BS"/>
</dbReference>
<dbReference type="AlphaFoldDB" id="A0A0L0SK34"/>
<feature type="compositionally biased region" description="Polar residues" evidence="8">
    <location>
        <begin position="18"/>
        <end position="34"/>
    </location>
</feature>
<evidence type="ECO:0000256" key="8">
    <source>
        <dbReference type="SAM" id="MobiDB-lite"/>
    </source>
</evidence>
<keyword evidence="4 10" id="KW-0418">Kinase</keyword>
<dbReference type="EMBL" id="GG745341">
    <property type="protein sequence ID" value="KNE62784.1"/>
    <property type="molecule type" value="Genomic_DNA"/>
</dbReference>
<dbReference type="SMART" id="SM00220">
    <property type="entry name" value="S_TKc"/>
    <property type="match status" value="1"/>
</dbReference>
<dbReference type="PROSITE" id="PS00108">
    <property type="entry name" value="PROTEIN_KINASE_ST"/>
    <property type="match status" value="1"/>
</dbReference>
<dbReference type="PROSITE" id="PS50011">
    <property type="entry name" value="PROTEIN_KINASE_DOM"/>
    <property type="match status" value="1"/>
</dbReference>
<evidence type="ECO:0000256" key="7">
    <source>
        <dbReference type="RuleBase" id="RU000304"/>
    </source>
</evidence>
<evidence type="ECO:0000256" key="1">
    <source>
        <dbReference type="ARBA" id="ARBA00022527"/>
    </source>
</evidence>
<evidence type="ECO:0000256" key="5">
    <source>
        <dbReference type="ARBA" id="ARBA00022840"/>
    </source>
</evidence>
<dbReference type="GO" id="GO:0004674">
    <property type="term" value="F:protein serine/threonine kinase activity"/>
    <property type="evidence" value="ECO:0007669"/>
    <property type="project" value="UniProtKB-KW"/>
</dbReference>